<dbReference type="PANTHER" id="PTHR11955">
    <property type="entry name" value="FATTY ACID BINDING PROTEIN"/>
    <property type="match status" value="1"/>
</dbReference>
<accession>A0AAV2S5Q8</accession>
<dbReference type="AlphaFoldDB" id="A0AAV2S5Q8"/>
<dbReference type="InterPro" id="IPR031259">
    <property type="entry name" value="ILBP"/>
</dbReference>
<comment type="caution">
    <text evidence="2">The sequence shown here is derived from an EMBL/GenBank/DDBJ whole genome shotgun (WGS) entry which is preliminary data.</text>
</comment>
<dbReference type="GO" id="GO:0008289">
    <property type="term" value="F:lipid binding"/>
    <property type="evidence" value="ECO:0007669"/>
    <property type="project" value="InterPro"/>
</dbReference>
<dbReference type="InterPro" id="IPR012674">
    <property type="entry name" value="Calycin"/>
</dbReference>
<dbReference type="Proteomes" id="UP001497623">
    <property type="component" value="Unassembled WGS sequence"/>
</dbReference>
<dbReference type="SUPFAM" id="SSF50814">
    <property type="entry name" value="Lipocalins"/>
    <property type="match status" value="1"/>
</dbReference>
<name>A0AAV2S5Q8_MEGNR</name>
<proteinExistence type="inferred from homology"/>
<dbReference type="CDD" id="cd00742">
    <property type="entry name" value="FABP"/>
    <property type="match status" value="1"/>
</dbReference>
<gene>
    <name evidence="2" type="ORF">MNOR_LOCUS32188</name>
</gene>
<keyword evidence="3" id="KW-1185">Reference proteome</keyword>
<evidence type="ECO:0000313" key="3">
    <source>
        <dbReference type="Proteomes" id="UP001497623"/>
    </source>
</evidence>
<comment type="similarity">
    <text evidence="1">Belongs to the calycin superfamily. Fatty-acid binding protein (FABP) family.</text>
</comment>
<evidence type="ECO:0000256" key="1">
    <source>
        <dbReference type="ARBA" id="ARBA00008390"/>
    </source>
</evidence>
<evidence type="ECO:0000313" key="2">
    <source>
        <dbReference type="EMBL" id="CAL4158991.1"/>
    </source>
</evidence>
<sequence length="150" mass="16878">SSRSSAGGNVTTTAQLRGRYTHDRDQHFDKFLEAQGVNWVLRTVATNTKPDMEVNVIGDKWTLITHVAIKTLTWHFRIGKEAVIRGPDGTDQQAIFLLHGNTLVQENIGGVASNVKVERHFTKKGMEQVMTHLPSNTVGIRFFKRETTTY</sequence>
<reference evidence="2 3" key="1">
    <citation type="submission" date="2024-05" db="EMBL/GenBank/DDBJ databases">
        <authorList>
            <person name="Wallberg A."/>
        </authorList>
    </citation>
    <scope>NUCLEOTIDE SEQUENCE [LARGE SCALE GENOMIC DNA]</scope>
</reference>
<organism evidence="2 3">
    <name type="scientific">Meganyctiphanes norvegica</name>
    <name type="common">Northern krill</name>
    <name type="synonym">Thysanopoda norvegica</name>
    <dbReference type="NCBI Taxonomy" id="48144"/>
    <lineage>
        <taxon>Eukaryota</taxon>
        <taxon>Metazoa</taxon>
        <taxon>Ecdysozoa</taxon>
        <taxon>Arthropoda</taxon>
        <taxon>Crustacea</taxon>
        <taxon>Multicrustacea</taxon>
        <taxon>Malacostraca</taxon>
        <taxon>Eumalacostraca</taxon>
        <taxon>Eucarida</taxon>
        <taxon>Euphausiacea</taxon>
        <taxon>Euphausiidae</taxon>
        <taxon>Meganyctiphanes</taxon>
    </lineage>
</organism>
<protein>
    <submittedName>
        <fullName evidence="2">Uncharacterized protein</fullName>
    </submittedName>
</protein>
<feature type="non-terminal residue" evidence="2">
    <location>
        <position position="1"/>
    </location>
</feature>
<dbReference type="EMBL" id="CAXKWB010043173">
    <property type="protein sequence ID" value="CAL4158991.1"/>
    <property type="molecule type" value="Genomic_DNA"/>
</dbReference>
<dbReference type="Gene3D" id="2.40.128.20">
    <property type="match status" value="1"/>
</dbReference>